<proteinExistence type="inferred from homology"/>
<dbReference type="PROSITE" id="PS51257">
    <property type="entry name" value="PROKAR_LIPOPROTEIN"/>
    <property type="match status" value="1"/>
</dbReference>
<dbReference type="RefSeq" id="WP_127342171.1">
    <property type="nucleotide sequence ID" value="NZ_RJJX01000001.1"/>
</dbReference>
<feature type="chain" id="PRO_5019005103" description="Fibronectin type-III domain-containing protein" evidence="2">
    <location>
        <begin position="23"/>
        <end position="508"/>
    </location>
</feature>
<evidence type="ECO:0000256" key="1">
    <source>
        <dbReference type="ARBA" id="ARBA00009820"/>
    </source>
</evidence>
<dbReference type="CDD" id="cd00063">
    <property type="entry name" value="FN3"/>
    <property type="match status" value="1"/>
</dbReference>
<dbReference type="InterPro" id="IPR011042">
    <property type="entry name" value="6-blade_b-propeller_TolB-like"/>
</dbReference>
<dbReference type="AlphaFoldDB" id="A0A434AZI6"/>
<dbReference type="SUPFAM" id="SSF49452">
    <property type="entry name" value="Starch-binding domain-like"/>
    <property type="match status" value="1"/>
</dbReference>
<name>A0A434AZI6_9BACT</name>
<dbReference type="InterPro" id="IPR013783">
    <property type="entry name" value="Ig-like_fold"/>
</dbReference>
<dbReference type="PANTHER" id="PTHR36842:SF1">
    <property type="entry name" value="PROTEIN TOLB"/>
    <property type="match status" value="1"/>
</dbReference>
<feature type="domain" description="Fibronectin type-III" evidence="3">
    <location>
        <begin position="120"/>
        <end position="219"/>
    </location>
</feature>
<dbReference type="InterPro" id="IPR003961">
    <property type="entry name" value="FN3_dom"/>
</dbReference>
<dbReference type="Gene3D" id="2.60.40.1120">
    <property type="entry name" value="Carboxypeptidase-like, regulatory domain"/>
    <property type="match status" value="1"/>
</dbReference>
<evidence type="ECO:0000256" key="2">
    <source>
        <dbReference type="SAM" id="SignalP"/>
    </source>
</evidence>
<sequence>MRKFYLLFRFLFLMTIFSLVFSCNENTIDPDQFGSISGTVKTSDGNLPMEGVAISTSPGSKSVTTDVDGHFNLGEVLVGDYSVTAKKEDYTSENVSIKVLVGQALVMDIVMQVAPPEFAAPEEPVYITPLNATVDLATSTELVWNAGETETGDTLRYDVIIFEGGDDFEGTKVASNILDTTYTVSGLKFETPYQWKIVARNRSLDETEGRLWKFKTEKYPSNPFFFVKDTLGSKDIYSWDLAENHLIRLTDDGGSEVSPRISPNEELLAFSSNVTGKYQIYTMDLKGNNVTKVTDLPIAGYQNNGSGFSWSPDGSQIAYANYSNLYKINYNGTGLQSIAKAPVNRQFKSCEWSGHFKNRSQEKIVALTQGELPYDNEIYLMDPDSSNMTLLVDNLPGTLSNPHFTITGDKVIFSLDSLYEDDQGQQFNAKIYSIDVDGSNLTDLSEDNKEAGTNDLQAVFSQTGGKIIFMNVANDGDGTKNIWTMDTDGQNREEIIKNAEMPEWINPK</sequence>
<dbReference type="Gene3D" id="2.120.10.30">
    <property type="entry name" value="TolB, C-terminal domain"/>
    <property type="match status" value="2"/>
</dbReference>
<evidence type="ECO:0000313" key="5">
    <source>
        <dbReference type="Proteomes" id="UP000282985"/>
    </source>
</evidence>
<dbReference type="Pfam" id="PF07676">
    <property type="entry name" value="PD40"/>
    <property type="match status" value="2"/>
</dbReference>
<gene>
    <name evidence="4" type="ORF">DLK05_01355</name>
</gene>
<reference evidence="4 5" key="1">
    <citation type="submission" date="2018-11" db="EMBL/GenBank/DDBJ databases">
        <title>Parancylomarina longa gen. nov., sp. nov., isolated from sediments of southern Okinawa.</title>
        <authorList>
            <person name="Fu T."/>
        </authorList>
    </citation>
    <scope>NUCLEOTIDE SEQUENCE [LARGE SCALE GENOMIC DNA]</scope>
    <source>
        <strain evidence="4 5">T3-2 S1-C</strain>
    </source>
</reference>
<keyword evidence="2" id="KW-0732">Signal</keyword>
<keyword evidence="5" id="KW-1185">Reference proteome</keyword>
<feature type="signal peptide" evidence="2">
    <location>
        <begin position="1"/>
        <end position="22"/>
    </location>
</feature>
<dbReference type="Gene3D" id="2.60.40.10">
    <property type="entry name" value="Immunoglobulins"/>
    <property type="match status" value="1"/>
</dbReference>
<evidence type="ECO:0000259" key="3">
    <source>
        <dbReference type="PROSITE" id="PS50853"/>
    </source>
</evidence>
<dbReference type="SUPFAM" id="SSF49265">
    <property type="entry name" value="Fibronectin type III"/>
    <property type="match status" value="1"/>
</dbReference>
<dbReference type="EMBL" id="RJJX01000001">
    <property type="protein sequence ID" value="RUT80031.1"/>
    <property type="molecule type" value="Genomic_DNA"/>
</dbReference>
<comment type="caution">
    <text evidence="4">The sequence shown here is derived from an EMBL/GenBank/DDBJ whole genome shotgun (WGS) entry which is preliminary data.</text>
</comment>
<accession>A0A434AZI6</accession>
<dbReference type="Pfam" id="PF13620">
    <property type="entry name" value="CarboxypepD_reg"/>
    <property type="match status" value="1"/>
</dbReference>
<dbReference type="PROSITE" id="PS50853">
    <property type="entry name" value="FN3"/>
    <property type="match status" value="1"/>
</dbReference>
<organism evidence="4 5">
    <name type="scientific">Ancylomarina longa</name>
    <dbReference type="NCBI Taxonomy" id="2487017"/>
    <lineage>
        <taxon>Bacteria</taxon>
        <taxon>Pseudomonadati</taxon>
        <taxon>Bacteroidota</taxon>
        <taxon>Bacteroidia</taxon>
        <taxon>Marinilabiliales</taxon>
        <taxon>Marinifilaceae</taxon>
        <taxon>Ancylomarina</taxon>
    </lineage>
</organism>
<dbReference type="GO" id="GO:0030246">
    <property type="term" value="F:carbohydrate binding"/>
    <property type="evidence" value="ECO:0007669"/>
    <property type="project" value="InterPro"/>
</dbReference>
<dbReference type="Proteomes" id="UP000282985">
    <property type="component" value="Unassembled WGS sequence"/>
</dbReference>
<dbReference type="InterPro" id="IPR036116">
    <property type="entry name" value="FN3_sf"/>
</dbReference>
<dbReference type="InterPro" id="IPR011659">
    <property type="entry name" value="WD40"/>
</dbReference>
<dbReference type="PANTHER" id="PTHR36842">
    <property type="entry name" value="PROTEIN TOLB HOMOLOG"/>
    <property type="match status" value="1"/>
</dbReference>
<dbReference type="SUPFAM" id="SSF82171">
    <property type="entry name" value="DPP6 N-terminal domain-like"/>
    <property type="match status" value="1"/>
</dbReference>
<comment type="similarity">
    <text evidence="1">Belongs to the TolB family.</text>
</comment>
<dbReference type="InterPro" id="IPR013784">
    <property type="entry name" value="Carb-bd-like_fold"/>
</dbReference>
<dbReference type="OrthoDB" id="9815657at2"/>
<protein>
    <recommendedName>
        <fullName evidence="3">Fibronectin type-III domain-containing protein</fullName>
    </recommendedName>
</protein>
<evidence type="ECO:0000313" key="4">
    <source>
        <dbReference type="EMBL" id="RUT80031.1"/>
    </source>
</evidence>